<dbReference type="InterPro" id="IPR058624">
    <property type="entry name" value="MdtA-like_HH"/>
</dbReference>
<dbReference type="Pfam" id="PF25944">
    <property type="entry name" value="Beta-barrel_RND"/>
    <property type="match status" value="1"/>
</dbReference>
<dbReference type="PROSITE" id="PS51257">
    <property type="entry name" value="PROKAR_LIPOPROTEIN"/>
    <property type="match status" value="1"/>
</dbReference>
<feature type="domain" description="Multidrug resistance protein MdtA-like alpha-helical hairpin" evidence="4">
    <location>
        <begin position="99"/>
        <end position="168"/>
    </location>
</feature>
<dbReference type="SUPFAM" id="SSF111369">
    <property type="entry name" value="HlyD-like secretion proteins"/>
    <property type="match status" value="1"/>
</dbReference>
<dbReference type="Pfam" id="PF25967">
    <property type="entry name" value="RND-MFP_C"/>
    <property type="match status" value="1"/>
</dbReference>
<protein>
    <submittedName>
        <fullName evidence="8">Membrane fusion protein, multidrug efflux system</fullName>
    </submittedName>
</protein>
<comment type="similarity">
    <text evidence="2">Belongs to the membrane fusion protein (MFP) (TC 8.A.1) family.</text>
</comment>
<dbReference type="STRING" id="299255.SAMN02745129_1899"/>
<feature type="coiled-coil region" evidence="3">
    <location>
        <begin position="137"/>
        <end position="164"/>
    </location>
</feature>
<organism evidence="8 9">
    <name type="scientific">Ferrimonas marina</name>
    <dbReference type="NCBI Taxonomy" id="299255"/>
    <lineage>
        <taxon>Bacteria</taxon>
        <taxon>Pseudomonadati</taxon>
        <taxon>Pseudomonadota</taxon>
        <taxon>Gammaproteobacteria</taxon>
        <taxon>Alteromonadales</taxon>
        <taxon>Ferrimonadaceae</taxon>
        <taxon>Ferrimonas</taxon>
    </lineage>
</organism>
<dbReference type="Pfam" id="PF25876">
    <property type="entry name" value="HH_MFP_RND"/>
    <property type="match status" value="1"/>
</dbReference>
<evidence type="ECO:0000313" key="9">
    <source>
        <dbReference type="Proteomes" id="UP000184268"/>
    </source>
</evidence>
<gene>
    <name evidence="8" type="ORF">SAMN02745129_1899</name>
</gene>
<reference evidence="8 9" key="1">
    <citation type="submission" date="2016-11" db="EMBL/GenBank/DDBJ databases">
        <authorList>
            <person name="Jaros S."/>
            <person name="Januszkiewicz K."/>
            <person name="Wedrychowicz H."/>
        </authorList>
    </citation>
    <scope>NUCLEOTIDE SEQUENCE [LARGE SCALE GENOMIC DNA]</scope>
    <source>
        <strain evidence="8 9">DSM 16917</strain>
    </source>
</reference>
<feature type="domain" description="Multidrug resistance protein MdtA-like beta-barrel" evidence="6">
    <location>
        <begin position="203"/>
        <end position="288"/>
    </location>
</feature>
<accession>A0A1M5S7L4</accession>
<dbReference type="Gene3D" id="2.40.30.170">
    <property type="match status" value="1"/>
</dbReference>
<sequence length="379" mass="41486">MDGTKRWGLLGLVMMGLTGCEQAPVQVEAPPPSVQVLAVAERMVQPKAEFVGRTQAFEDVTLQPQITGQVLQRHFNDGQKVEAGDLLFTIDPASYESEVEQAQAVLAQGVAARDAAVLNWERGRRLHPDGMISDNDMDQLTSRKLQAEAQVVQQEAALERAQLQLSYTQVSAPIGGRISASLVATGDLVSPQTDLATLVQADPIYVFFQSSEREMTRARRLVRNESTISLDALPVEMILPDGERFEQIGSIDFVDNRVDAATGTINIRARFPNPDLLVVPGMYVSIEIGSPEEETRLLVPQSAVQEDQQGRYVMVVAEGNTVQKRIVELGDRFGVDWAVKSGLSVGEQIVVEGLQKIRPGAVVTPVTQEVQPFQSDTQR</sequence>
<dbReference type="EMBL" id="FQXG01000002">
    <property type="protein sequence ID" value="SHH34471.1"/>
    <property type="molecule type" value="Genomic_DNA"/>
</dbReference>
<dbReference type="OrthoDB" id="9800613at2"/>
<evidence type="ECO:0000259" key="6">
    <source>
        <dbReference type="Pfam" id="PF25944"/>
    </source>
</evidence>
<dbReference type="InterPro" id="IPR058627">
    <property type="entry name" value="MdtA-like_C"/>
</dbReference>
<dbReference type="InterPro" id="IPR058625">
    <property type="entry name" value="MdtA-like_BSH"/>
</dbReference>
<evidence type="ECO:0000259" key="4">
    <source>
        <dbReference type="Pfam" id="PF25876"/>
    </source>
</evidence>
<keyword evidence="9" id="KW-1185">Reference proteome</keyword>
<dbReference type="AlphaFoldDB" id="A0A1M5S7L4"/>
<dbReference type="InterPro" id="IPR006143">
    <property type="entry name" value="RND_pump_MFP"/>
</dbReference>
<evidence type="ECO:0000259" key="5">
    <source>
        <dbReference type="Pfam" id="PF25917"/>
    </source>
</evidence>
<dbReference type="PANTHER" id="PTHR30158">
    <property type="entry name" value="ACRA/E-RELATED COMPONENT OF DRUG EFFLUX TRANSPORTER"/>
    <property type="match status" value="1"/>
</dbReference>
<proteinExistence type="inferred from homology"/>
<dbReference type="Proteomes" id="UP000184268">
    <property type="component" value="Unassembled WGS sequence"/>
</dbReference>
<evidence type="ECO:0000256" key="1">
    <source>
        <dbReference type="ARBA" id="ARBA00004519"/>
    </source>
</evidence>
<dbReference type="GO" id="GO:0046677">
    <property type="term" value="P:response to antibiotic"/>
    <property type="evidence" value="ECO:0007669"/>
    <property type="project" value="TreeGrafter"/>
</dbReference>
<evidence type="ECO:0000256" key="2">
    <source>
        <dbReference type="ARBA" id="ARBA00009477"/>
    </source>
</evidence>
<dbReference type="Gene3D" id="2.40.50.100">
    <property type="match status" value="1"/>
</dbReference>
<feature type="domain" description="Multidrug resistance protein MdtA-like barrel-sandwich hybrid" evidence="5">
    <location>
        <begin position="59"/>
        <end position="196"/>
    </location>
</feature>
<dbReference type="Pfam" id="PF25917">
    <property type="entry name" value="BSH_RND"/>
    <property type="match status" value="1"/>
</dbReference>
<keyword evidence="3" id="KW-0175">Coiled coil</keyword>
<evidence type="ECO:0000256" key="3">
    <source>
        <dbReference type="SAM" id="Coils"/>
    </source>
</evidence>
<dbReference type="FunFam" id="2.40.420.20:FF:000001">
    <property type="entry name" value="Efflux RND transporter periplasmic adaptor subunit"/>
    <property type="match status" value="1"/>
</dbReference>
<evidence type="ECO:0000313" key="8">
    <source>
        <dbReference type="EMBL" id="SHH34471.1"/>
    </source>
</evidence>
<dbReference type="Gene3D" id="2.40.420.20">
    <property type="match status" value="1"/>
</dbReference>
<dbReference type="GO" id="GO:0005886">
    <property type="term" value="C:plasma membrane"/>
    <property type="evidence" value="ECO:0007669"/>
    <property type="project" value="UniProtKB-SubCell"/>
</dbReference>
<evidence type="ECO:0000259" key="7">
    <source>
        <dbReference type="Pfam" id="PF25967"/>
    </source>
</evidence>
<dbReference type="InterPro" id="IPR058626">
    <property type="entry name" value="MdtA-like_b-barrel"/>
</dbReference>
<dbReference type="GO" id="GO:0022857">
    <property type="term" value="F:transmembrane transporter activity"/>
    <property type="evidence" value="ECO:0007669"/>
    <property type="project" value="InterPro"/>
</dbReference>
<dbReference type="RefSeq" id="WP_067663037.1">
    <property type="nucleotide sequence ID" value="NZ_FQXG01000002.1"/>
</dbReference>
<name>A0A1M5S7L4_9GAMM</name>
<dbReference type="Gene3D" id="1.10.287.470">
    <property type="entry name" value="Helix hairpin bin"/>
    <property type="match status" value="1"/>
</dbReference>
<feature type="domain" description="Multidrug resistance protein MdtA-like C-terminal permuted SH3" evidence="7">
    <location>
        <begin position="297"/>
        <end position="356"/>
    </location>
</feature>
<comment type="subcellular location">
    <subcellularLocation>
        <location evidence="1">Cell inner membrane</location>
        <topology evidence="1">Lipid-anchor</topology>
    </subcellularLocation>
</comment>
<dbReference type="NCBIfam" id="TIGR01730">
    <property type="entry name" value="RND_mfp"/>
    <property type="match status" value="1"/>
</dbReference>